<dbReference type="RefSeq" id="WP_006188700.1">
    <property type="nucleotide sequence ID" value="NZ_ACYH01000033.1"/>
</dbReference>
<dbReference type="STRING" id="596324.TREVI0001_0413"/>
<evidence type="ECO:0000256" key="1">
    <source>
        <dbReference type="ARBA" id="ARBA00001947"/>
    </source>
</evidence>
<dbReference type="Gene3D" id="3.60.15.10">
    <property type="entry name" value="Ribonuclease Z/Hydroxyacylglutathione hydrolase-like"/>
    <property type="match status" value="1"/>
</dbReference>
<feature type="domain" description="Metallo-beta-lactamase" evidence="5">
    <location>
        <begin position="15"/>
        <end position="212"/>
    </location>
</feature>
<dbReference type="SUPFAM" id="SSF56281">
    <property type="entry name" value="Metallo-hydrolase/oxidoreductase"/>
    <property type="match status" value="1"/>
</dbReference>
<dbReference type="InterPro" id="IPR036866">
    <property type="entry name" value="RibonucZ/Hydroxyglut_hydro"/>
</dbReference>
<dbReference type="Pfam" id="PF00753">
    <property type="entry name" value="Lactamase_B"/>
    <property type="match status" value="1"/>
</dbReference>
<dbReference type="OrthoDB" id="9802248at2"/>
<gene>
    <name evidence="6" type="ORF">TREVI0001_0413</name>
</gene>
<dbReference type="InterPro" id="IPR051453">
    <property type="entry name" value="MBL_Glyoxalase_II"/>
</dbReference>
<keyword evidence="4" id="KW-0862">Zinc</keyword>
<evidence type="ECO:0000313" key="7">
    <source>
        <dbReference type="Proteomes" id="UP000004509"/>
    </source>
</evidence>
<dbReference type="eggNOG" id="COG0491">
    <property type="taxonomic scope" value="Bacteria"/>
</dbReference>
<dbReference type="GO" id="GO:0046872">
    <property type="term" value="F:metal ion binding"/>
    <property type="evidence" value="ECO:0007669"/>
    <property type="project" value="UniProtKB-KW"/>
</dbReference>
<comment type="cofactor">
    <cofactor evidence="1">
        <name>Zn(2+)</name>
        <dbReference type="ChEBI" id="CHEBI:29105"/>
    </cofactor>
</comment>
<dbReference type="GO" id="GO:0016787">
    <property type="term" value="F:hydrolase activity"/>
    <property type="evidence" value="ECO:0007669"/>
    <property type="project" value="UniProtKB-KW"/>
</dbReference>
<name>C8PQ45_9SPIR</name>
<organism evidence="6 7">
    <name type="scientific">Treponema vincentii ATCC 35580</name>
    <dbReference type="NCBI Taxonomy" id="596324"/>
    <lineage>
        <taxon>Bacteria</taxon>
        <taxon>Pseudomonadati</taxon>
        <taxon>Spirochaetota</taxon>
        <taxon>Spirochaetia</taxon>
        <taxon>Spirochaetales</taxon>
        <taxon>Treponemataceae</taxon>
        <taxon>Treponema</taxon>
    </lineage>
</organism>
<dbReference type="SMART" id="SM00849">
    <property type="entry name" value="Lactamase_B"/>
    <property type="match status" value="1"/>
</dbReference>
<dbReference type="AlphaFoldDB" id="C8PQ45"/>
<protein>
    <submittedName>
        <fullName evidence="6">Metallo-beta-lactamase domain protein</fullName>
    </submittedName>
</protein>
<evidence type="ECO:0000256" key="4">
    <source>
        <dbReference type="ARBA" id="ARBA00022833"/>
    </source>
</evidence>
<evidence type="ECO:0000259" key="5">
    <source>
        <dbReference type="SMART" id="SM00849"/>
    </source>
</evidence>
<keyword evidence="3" id="KW-0378">Hydrolase</keyword>
<keyword evidence="2" id="KW-0479">Metal-binding</keyword>
<reference evidence="6 7" key="1">
    <citation type="submission" date="2009-07" db="EMBL/GenBank/DDBJ databases">
        <authorList>
            <person name="Madupu R."/>
            <person name="Sebastian Y."/>
            <person name="Durkin A.S."/>
            <person name="Torralba M."/>
            <person name="Methe B."/>
            <person name="Sutton G.G."/>
            <person name="Strausberg R.L."/>
            <person name="Nelson K.E."/>
        </authorList>
    </citation>
    <scope>NUCLEOTIDE SEQUENCE [LARGE SCALE GENOMIC DNA]</scope>
    <source>
        <strain evidence="6 7">ATCC 35580</strain>
    </source>
</reference>
<evidence type="ECO:0000313" key="6">
    <source>
        <dbReference type="EMBL" id="EEV20421.1"/>
    </source>
</evidence>
<dbReference type="CDD" id="cd06262">
    <property type="entry name" value="metallo-hydrolase-like_MBL-fold"/>
    <property type="match status" value="1"/>
</dbReference>
<accession>C8PQ45</accession>
<sequence length="231" mass="25854">MAAVAISVWTEPLAESNCYIIYENTERHGDENAPCVVIDPNDPAGPLSVLEQKNLHPEWILLTHEHCDHTAGLEPMRARFPDAQVMASEQCNIGMQNSRLNMSRMMEVYLTFFGKSGVTYTPFVCRPADKTYNEACTLDWRGHTFRFVPLPGHTAGSVGIFLDDDIFFSGDYLLPGREVILRLPGGSEKDYREITEPFLATLPVGIHIYPGHGKDYRLAVPVDSCKELIPV</sequence>
<dbReference type="PANTHER" id="PTHR46233">
    <property type="entry name" value="HYDROXYACYLGLUTATHIONE HYDROLASE GLOC"/>
    <property type="match status" value="1"/>
</dbReference>
<proteinExistence type="predicted"/>
<dbReference type="InterPro" id="IPR001279">
    <property type="entry name" value="Metallo-B-lactamas"/>
</dbReference>
<evidence type="ECO:0000256" key="2">
    <source>
        <dbReference type="ARBA" id="ARBA00022723"/>
    </source>
</evidence>
<evidence type="ECO:0000256" key="3">
    <source>
        <dbReference type="ARBA" id="ARBA00022801"/>
    </source>
</evidence>
<comment type="caution">
    <text evidence="6">The sequence shown here is derived from an EMBL/GenBank/DDBJ whole genome shotgun (WGS) entry which is preliminary data.</text>
</comment>
<dbReference type="Proteomes" id="UP000004509">
    <property type="component" value="Unassembled WGS sequence"/>
</dbReference>
<dbReference type="PANTHER" id="PTHR46233:SF3">
    <property type="entry name" value="HYDROXYACYLGLUTATHIONE HYDROLASE GLOC"/>
    <property type="match status" value="1"/>
</dbReference>
<dbReference type="EMBL" id="ACYH01000033">
    <property type="protein sequence ID" value="EEV20421.1"/>
    <property type="molecule type" value="Genomic_DNA"/>
</dbReference>